<evidence type="ECO:0000313" key="2">
    <source>
        <dbReference type="EMBL" id="SVD07591.1"/>
    </source>
</evidence>
<evidence type="ECO:0000256" key="1">
    <source>
        <dbReference type="SAM" id="Phobius"/>
    </source>
</evidence>
<accession>A0A382SFB5</accession>
<proteinExistence type="predicted"/>
<dbReference type="AlphaFoldDB" id="A0A382SFB5"/>
<evidence type="ECO:0008006" key="3">
    <source>
        <dbReference type="Google" id="ProtNLM"/>
    </source>
</evidence>
<name>A0A382SFB5_9ZZZZ</name>
<dbReference type="PANTHER" id="PTHR30161:SF1">
    <property type="entry name" value="FLAGELLAR BIOSYNTHESIS PROTEIN FLHA-RELATED"/>
    <property type="match status" value="1"/>
</dbReference>
<dbReference type="GO" id="GO:0044780">
    <property type="term" value="P:bacterial-type flagellum assembly"/>
    <property type="evidence" value="ECO:0007669"/>
    <property type="project" value="TreeGrafter"/>
</dbReference>
<dbReference type="EMBL" id="UINC01128068">
    <property type="protein sequence ID" value="SVD07591.1"/>
    <property type="molecule type" value="Genomic_DNA"/>
</dbReference>
<reference evidence="2" key="1">
    <citation type="submission" date="2018-05" db="EMBL/GenBank/DDBJ databases">
        <authorList>
            <person name="Lanie J.A."/>
            <person name="Ng W.-L."/>
            <person name="Kazmierczak K.M."/>
            <person name="Andrzejewski T.M."/>
            <person name="Davidsen T.M."/>
            <person name="Wayne K.J."/>
            <person name="Tettelin H."/>
            <person name="Glass J.I."/>
            <person name="Rusch D."/>
            <person name="Podicherti R."/>
            <person name="Tsui H.-C.T."/>
            <person name="Winkler M.E."/>
        </authorList>
    </citation>
    <scope>NUCLEOTIDE SEQUENCE</scope>
</reference>
<keyword evidence="1" id="KW-0472">Membrane</keyword>
<organism evidence="2">
    <name type="scientific">marine metagenome</name>
    <dbReference type="NCBI Taxonomy" id="408172"/>
    <lineage>
        <taxon>unclassified sequences</taxon>
        <taxon>metagenomes</taxon>
        <taxon>ecological metagenomes</taxon>
    </lineage>
</organism>
<keyword evidence="1" id="KW-0812">Transmembrane</keyword>
<gene>
    <name evidence="2" type="ORF">METZ01_LOCUS360445</name>
</gene>
<dbReference type="GO" id="GO:0009306">
    <property type="term" value="P:protein secretion"/>
    <property type="evidence" value="ECO:0007669"/>
    <property type="project" value="InterPro"/>
</dbReference>
<keyword evidence="1" id="KW-1133">Transmembrane helix</keyword>
<dbReference type="InterPro" id="IPR001712">
    <property type="entry name" value="T3SS_FHIPEP"/>
</dbReference>
<dbReference type="Pfam" id="PF00771">
    <property type="entry name" value="FHIPEP"/>
    <property type="match status" value="1"/>
</dbReference>
<dbReference type="PRINTS" id="PR00949">
    <property type="entry name" value="TYPE3IMAPROT"/>
</dbReference>
<dbReference type="GO" id="GO:0005886">
    <property type="term" value="C:plasma membrane"/>
    <property type="evidence" value="ECO:0007669"/>
    <property type="project" value="TreeGrafter"/>
</dbReference>
<sequence>VSSFFKAIAKHSDVMLAFGVVVILGVMIVPLPTYAMDFLLTINISAALLVLMLTLYIAAPLELSVFPGLLLVMTLFRLSLNVASTRLILSQANAGSLIDAFGDVVVGGNYIIGFIIFAIVIIIQFVVITKGAGRVAEVAARFTLDAMPGKQMAIDADLNAGLIDEAQARQRREDISREADFYGSMDGASKFVRGDAVAGILITLINIIGGFAIGVLQRDLSLADAMSTYT</sequence>
<feature type="transmembrane region" description="Helical" evidence="1">
    <location>
        <begin position="110"/>
        <end position="128"/>
    </location>
</feature>
<feature type="transmembrane region" description="Helical" evidence="1">
    <location>
        <begin position="14"/>
        <end position="31"/>
    </location>
</feature>
<protein>
    <recommendedName>
        <fullName evidence="3">EscV/YscV/HrcV family type III secretion system export apparatus protein</fullName>
    </recommendedName>
</protein>
<feature type="transmembrane region" description="Helical" evidence="1">
    <location>
        <begin position="38"/>
        <end position="59"/>
    </location>
</feature>
<feature type="transmembrane region" description="Helical" evidence="1">
    <location>
        <begin position="196"/>
        <end position="216"/>
    </location>
</feature>
<dbReference type="InterPro" id="IPR025505">
    <property type="entry name" value="FHIPEP_CS"/>
</dbReference>
<dbReference type="PANTHER" id="PTHR30161">
    <property type="entry name" value="FLAGELLAR EXPORT PROTEIN, MEMBRANE FLHA SUBUNIT-RELATED"/>
    <property type="match status" value="1"/>
</dbReference>
<dbReference type="PROSITE" id="PS00994">
    <property type="entry name" value="FHIPEP"/>
    <property type="match status" value="1"/>
</dbReference>
<feature type="non-terminal residue" evidence="2">
    <location>
        <position position="230"/>
    </location>
</feature>
<feature type="non-terminal residue" evidence="2">
    <location>
        <position position="1"/>
    </location>
</feature>